<gene>
    <name evidence="2" type="ORF">MNBD_GAMMA05-1023</name>
</gene>
<sequence>MLLDLNNFKIVNDSEGHLKGDEILKLAGDALREAATSNDYTARWGGDEFIIILSNTNNNTKKKTINELRTKLKGIIDFEIGETHSQKNDTLDELVKRADEAMYKQKHNRRRTDST</sequence>
<reference evidence="2" key="1">
    <citation type="submission" date="2018-06" db="EMBL/GenBank/DDBJ databases">
        <authorList>
            <person name="Zhirakovskaya E."/>
        </authorList>
    </citation>
    <scope>NUCLEOTIDE SEQUENCE</scope>
</reference>
<evidence type="ECO:0000259" key="1">
    <source>
        <dbReference type="PROSITE" id="PS50887"/>
    </source>
</evidence>
<dbReference type="NCBIfam" id="TIGR00254">
    <property type="entry name" value="GGDEF"/>
    <property type="match status" value="1"/>
</dbReference>
<dbReference type="GO" id="GO:1902201">
    <property type="term" value="P:negative regulation of bacterial-type flagellum-dependent cell motility"/>
    <property type="evidence" value="ECO:0007669"/>
    <property type="project" value="TreeGrafter"/>
</dbReference>
<dbReference type="Gene3D" id="3.30.70.270">
    <property type="match status" value="1"/>
</dbReference>
<dbReference type="InterPro" id="IPR043128">
    <property type="entry name" value="Rev_trsase/Diguanyl_cyclase"/>
</dbReference>
<dbReference type="InterPro" id="IPR000160">
    <property type="entry name" value="GGDEF_dom"/>
</dbReference>
<dbReference type="GO" id="GO:0052621">
    <property type="term" value="F:diguanylate cyclase activity"/>
    <property type="evidence" value="ECO:0007669"/>
    <property type="project" value="TreeGrafter"/>
</dbReference>
<dbReference type="SMART" id="SM00267">
    <property type="entry name" value="GGDEF"/>
    <property type="match status" value="1"/>
</dbReference>
<dbReference type="GO" id="GO:0043709">
    <property type="term" value="P:cell adhesion involved in single-species biofilm formation"/>
    <property type="evidence" value="ECO:0007669"/>
    <property type="project" value="TreeGrafter"/>
</dbReference>
<dbReference type="EMBL" id="UOFE01000013">
    <property type="protein sequence ID" value="VAW51169.1"/>
    <property type="molecule type" value="Genomic_DNA"/>
</dbReference>
<proteinExistence type="predicted"/>
<dbReference type="PROSITE" id="PS50887">
    <property type="entry name" value="GGDEF"/>
    <property type="match status" value="1"/>
</dbReference>
<organism evidence="2">
    <name type="scientific">hydrothermal vent metagenome</name>
    <dbReference type="NCBI Taxonomy" id="652676"/>
    <lineage>
        <taxon>unclassified sequences</taxon>
        <taxon>metagenomes</taxon>
        <taxon>ecological metagenomes</taxon>
    </lineage>
</organism>
<protein>
    <submittedName>
        <fullName evidence="2">Diguanylate cyclase/phosphodiesterase (GGDEF &amp; EAL domains) with PAS/PAC sensor(S)</fullName>
    </submittedName>
</protein>
<dbReference type="CDD" id="cd01949">
    <property type="entry name" value="GGDEF"/>
    <property type="match status" value="1"/>
</dbReference>
<dbReference type="PANTHER" id="PTHR45138">
    <property type="entry name" value="REGULATORY COMPONENTS OF SENSORY TRANSDUCTION SYSTEM"/>
    <property type="match status" value="1"/>
</dbReference>
<dbReference type="AlphaFoldDB" id="A0A3B0WPC3"/>
<dbReference type="PANTHER" id="PTHR45138:SF9">
    <property type="entry name" value="DIGUANYLATE CYCLASE DGCM-RELATED"/>
    <property type="match status" value="1"/>
</dbReference>
<name>A0A3B0WPC3_9ZZZZ</name>
<dbReference type="GO" id="GO:0005886">
    <property type="term" value="C:plasma membrane"/>
    <property type="evidence" value="ECO:0007669"/>
    <property type="project" value="TreeGrafter"/>
</dbReference>
<dbReference type="Pfam" id="PF00990">
    <property type="entry name" value="GGDEF"/>
    <property type="match status" value="1"/>
</dbReference>
<feature type="domain" description="GGDEF" evidence="1">
    <location>
        <begin position="1"/>
        <end position="115"/>
    </location>
</feature>
<evidence type="ECO:0000313" key="2">
    <source>
        <dbReference type="EMBL" id="VAW51169.1"/>
    </source>
</evidence>
<dbReference type="InterPro" id="IPR050469">
    <property type="entry name" value="Diguanylate_Cyclase"/>
</dbReference>
<dbReference type="InterPro" id="IPR029787">
    <property type="entry name" value="Nucleotide_cyclase"/>
</dbReference>
<accession>A0A3B0WPC3</accession>
<dbReference type="SUPFAM" id="SSF55073">
    <property type="entry name" value="Nucleotide cyclase"/>
    <property type="match status" value="1"/>
</dbReference>